<accession>A0ABU5CK20</accession>
<dbReference type="Pfam" id="PF06782">
    <property type="entry name" value="UPF0236"/>
    <property type="match status" value="1"/>
</dbReference>
<evidence type="ECO:0000313" key="3">
    <source>
        <dbReference type="Proteomes" id="UP001228376"/>
    </source>
</evidence>
<evidence type="ECO:0000313" key="2">
    <source>
        <dbReference type="EMBL" id="MDY0406708.1"/>
    </source>
</evidence>
<comment type="similarity">
    <text evidence="1">Belongs to the UPF0236 family.</text>
</comment>
<organism evidence="2 3">
    <name type="scientific">Tigheibacillus jepli</name>
    <dbReference type="NCBI Taxonomy" id="3035914"/>
    <lineage>
        <taxon>Bacteria</taxon>
        <taxon>Bacillati</taxon>
        <taxon>Bacillota</taxon>
        <taxon>Bacilli</taxon>
        <taxon>Bacillales</taxon>
        <taxon>Bacillaceae</taxon>
        <taxon>Tigheibacillus</taxon>
    </lineage>
</organism>
<dbReference type="InterPro" id="IPR009620">
    <property type="entry name" value="UPF0236"/>
</dbReference>
<gene>
    <name evidence="2" type="ORF">P5G51_016265</name>
</gene>
<reference evidence="2 3" key="1">
    <citation type="submission" date="2023-10" db="EMBL/GenBank/DDBJ databases">
        <title>179-bfca-hs.</title>
        <authorList>
            <person name="Miliotis G."/>
            <person name="Sengupta P."/>
            <person name="Hameed A."/>
            <person name="Chuvochina M."/>
            <person name="Mcdonagh F."/>
            <person name="Simpson A.C."/>
            <person name="Singh N.K."/>
            <person name="Rekha P.D."/>
            <person name="Raman K."/>
            <person name="Hugenholtz P."/>
            <person name="Venkateswaran K."/>
        </authorList>
    </citation>
    <scope>NUCLEOTIDE SEQUENCE [LARGE SCALE GENOMIC DNA]</scope>
    <source>
        <strain evidence="2 3">179-BFC-A-HS</strain>
    </source>
</reference>
<keyword evidence="3" id="KW-1185">Reference proteome</keyword>
<dbReference type="EMBL" id="JAROCA020000002">
    <property type="protein sequence ID" value="MDY0406708.1"/>
    <property type="molecule type" value="Genomic_DNA"/>
</dbReference>
<proteinExistence type="inferred from homology"/>
<comment type="caution">
    <text evidence="2">The sequence shown here is derived from an EMBL/GenBank/DDBJ whole genome shotgun (WGS) entry which is preliminary data.</text>
</comment>
<sequence length="135" mass="15810">MQLYMYEVFAFLLGEVFTRLNNVMTQKKQELGWTVERNDRKRIQFIFGLVEFTHTLMHDTEGKPHYCFDEWIGLRKYQRQSSLVELKVAELASECTYRETARVLKEWTAVNISHTTVGTIVKQVGKAQAKADEES</sequence>
<protein>
    <submittedName>
        <fullName evidence="2">UPF0236 family protein</fullName>
    </submittedName>
</protein>
<evidence type="ECO:0000256" key="1">
    <source>
        <dbReference type="ARBA" id="ARBA00006539"/>
    </source>
</evidence>
<dbReference type="Proteomes" id="UP001228376">
    <property type="component" value="Unassembled WGS sequence"/>
</dbReference>
<dbReference type="RefSeq" id="WP_320385104.1">
    <property type="nucleotide sequence ID" value="NZ_JAROCA020000002.1"/>
</dbReference>
<name>A0ABU5CK20_9BACI</name>